<organism evidence="2 3">
    <name type="scientific">Cladophialophora immunda</name>
    <dbReference type="NCBI Taxonomy" id="569365"/>
    <lineage>
        <taxon>Eukaryota</taxon>
        <taxon>Fungi</taxon>
        <taxon>Dikarya</taxon>
        <taxon>Ascomycota</taxon>
        <taxon>Pezizomycotina</taxon>
        <taxon>Eurotiomycetes</taxon>
        <taxon>Chaetothyriomycetidae</taxon>
        <taxon>Chaetothyriales</taxon>
        <taxon>Herpotrichiellaceae</taxon>
        <taxon>Cladophialophora</taxon>
    </lineage>
</organism>
<evidence type="ECO:0000313" key="3">
    <source>
        <dbReference type="Proteomes" id="UP000054466"/>
    </source>
</evidence>
<dbReference type="RefSeq" id="XP_016241953.1">
    <property type="nucleotide sequence ID" value="XM_016400401.1"/>
</dbReference>
<feature type="region of interest" description="Disordered" evidence="1">
    <location>
        <begin position="1"/>
        <end position="56"/>
    </location>
</feature>
<protein>
    <submittedName>
        <fullName evidence="2">Uncharacterized protein</fullName>
    </submittedName>
</protein>
<dbReference type="HOGENOM" id="CLU_2263458_0_0_1"/>
<dbReference type="VEuPathDB" id="FungiDB:PV07_12833"/>
<feature type="region of interest" description="Disordered" evidence="1">
    <location>
        <begin position="84"/>
        <end position="103"/>
    </location>
</feature>
<proteinExistence type="predicted"/>
<feature type="compositionally biased region" description="Basic and acidic residues" evidence="1">
    <location>
        <begin position="1"/>
        <end position="33"/>
    </location>
</feature>
<keyword evidence="3" id="KW-1185">Reference proteome</keyword>
<evidence type="ECO:0000313" key="2">
    <source>
        <dbReference type="EMBL" id="KIW21737.1"/>
    </source>
</evidence>
<dbReference type="EMBL" id="KN847230">
    <property type="protein sequence ID" value="KIW21737.1"/>
    <property type="molecule type" value="Genomic_DNA"/>
</dbReference>
<gene>
    <name evidence="2" type="ORF">PV07_12833</name>
</gene>
<accession>A0A0D2AAD2</accession>
<reference evidence="2 3" key="1">
    <citation type="submission" date="2015-01" db="EMBL/GenBank/DDBJ databases">
        <title>The Genome Sequence of Cladophialophora immunda CBS83496.</title>
        <authorList>
            <consortium name="The Broad Institute Genomics Platform"/>
            <person name="Cuomo C."/>
            <person name="de Hoog S."/>
            <person name="Gorbushina A."/>
            <person name="Stielow B."/>
            <person name="Teixiera M."/>
            <person name="Abouelleil A."/>
            <person name="Chapman S.B."/>
            <person name="Priest M."/>
            <person name="Young S.K."/>
            <person name="Wortman J."/>
            <person name="Nusbaum C."/>
            <person name="Birren B."/>
        </authorList>
    </citation>
    <scope>NUCLEOTIDE SEQUENCE [LARGE SCALE GENOMIC DNA]</scope>
    <source>
        <strain evidence="2 3">CBS 83496</strain>
    </source>
</reference>
<dbReference type="AlphaFoldDB" id="A0A0D2AAD2"/>
<dbReference type="GeneID" id="27352027"/>
<evidence type="ECO:0000256" key="1">
    <source>
        <dbReference type="SAM" id="MobiDB-lite"/>
    </source>
</evidence>
<sequence>MPATRKIDRTTRGGRAEHREAVKAEQRLTEGLKKDKKQRSASDGTGKPAQNKLSRLMAIEQEPEPTLEDANEECLQEMMDILTKSTEWREEPKVRANTSGFQA</sequence>
<name>A0A0D2AAD2_9EURO</name>
<dbReference type="Proteomes" id="UP000054466">
    <property type="component" value="Unassembled WGS sequence"/>
</dbReference>